<evidence type="ECO:0000313" key="2">
    <source>
        <dbReference type="EMBL" id="BAE50589.1"/>
    </source>
</evidence>
<feature type="signal peptide" evidence="1">
    <location>
        <begin position="1"/>
        <end position="22"/>
    </location>
</feature>
<name>Q2W6D6_PARM1</name>
<dbReference type="Proteomes" id="UP000007058">
    <property type="component" value="Chromosome"/>
</dbReference>
<protein>
    <submittedName>
        <fullName evidence="2">Uncharacterized protein</fullName>
    </submittedName>
</protein>
<reference evidence="2 3" key="1">
    <citation type="journal article" date="2005" name="DNA Res.">
        <title>Complete genome sequence of the facultative anaerobic magnetotactic bacterium Magnetospirillum sp. strain AMB-1.</title>
        <authorList>
            <person name="Matsunaga T."/>
            <person name="Okamura Y."/>
            <person name="Fukuda Y."/>
            <person name="Wahyudi A.T."/>
            <person name="Murase Y."/>
            <person name="Takeyama H."/>
        </authorList>
    </citation>
    <scope>NUCLEOTIDE SEQUENCE [LARGE SCALE GENOMIC DNA]</scope>
    <source>
        <strain evidence="3">ATCC 700264 / AMB-1</strain>
    </source>
</reference>
<keyword evidence="3" id="KW-1185">Reference proteome</keyword>
<sequence length="98" mass="10708">MRRLLIKTAVAFLAVSPFVVYASTTWGGKVKALINHNQIRAATAYWANQAEMLANIPDGDEEVVAVVGEGVLADCRWMTKADLSDLLKQPGARLLNRP</sequence>
<dbReference type="EMBL" id="AP007255">
    <property type="protein sequence ID" value="BAE50589.1"/>
    <property type="molecule type" value="Genomic_DNA"/>
</dbReference>
<dbReference type="HOGENOM" id="CLU_2330405_0_0_5"/>
<accession>Q2W6D6</accession>
<organism evidence="2 3">
    <name type="scientific">Paramagnetospirillum magneticum (strain ATCC 700264 / AMB-1)</name>
    <name type="common">Magnetospirillum magneticum</name>
    <dbReference type="NCBI Taxonomy" id="342108"/>
    <lineage>
        <taxon>Bacteria</taxon>
        <taxon>Pseudomonadati</taxon>
        <taxon>Pseudomonadota</taxon>
        <taxon>Alphaproteobacteria</taxon>
        <taxon>Rhodospirillales</taxon>
        <taxon>Magnetospirillaceae</taxon>
        <taxon>Paramagnetospirillum</taxon>
    </lineage>
</organism>
<evidence type="ECO:0000313" key="3">
    <source>
        <dbReference type="Proteomes" id="UP000007058"/>
    </source>
</evidence>
<proteinExistence type="predicted"/>
<keyword evidence="1" id="KW-0732">Signal</keyword>
<dbReference type="AlphaFoldDB" id="Q2W6D6"/>
<dbReference type="KEGG" id="mag:amb1785"/>
<feature type="chain" id="PRO_5004217965" evidence="1">
    <location>
        <begin position="23"/>
        <end position="98"/>
    </location>
</feature>
<gene>
    <name evidence="2" type="ordered locus">amb1785</name>
</gene>
<evidence type="ECO:0000256" key="1">
    <source>
        <dbReference type="SAM" id="SignalP"/>
    </source>
</evidence>